<evidence type="ECO:0000313" key="2">
    <source>
        <dbReference type="Proteomes" id="UP000193411"/>
    </source>
</evidence>
<dbReference type="STRING" id="765915.A0A1Y2HE13"/>
<evidence type="ECO:0000313" key="1">
    <source>
        <dbReference type="EMBL" id="ORZ32789.1"/>
    </source>
</evidence>
<accession>A0A1Y2HE13</accession>
<keyword evidence="2" id="KW-1185">Reference proteome</keyword>
<dbReference type="AlphaFoldDB" id="A0A1Y2HE13"/>
<reference evidence="1 2" key="1">
    <citation type="submission" date="2016-07" db="EMBL/GenBank/DDBJ databases">
        <title>Pervasive Adenine N6-methylation of Active Genes in Fungi.</title>
        <authorList>
            <consortium name="DOE Joint Genome Institute"/>
            <person name="Mondo S.J."/>
            <person name="Dannebaum R.O."/>
            <person name="Kuo R.C."/>
            <person name="Labutti K."/>
            <person name="Haridas S."/>
            <person name="Kuo A."/>
            <person name="Salamov A."/>
            <person name="Ahrendt S.R."/>
            <person name="Lipzen A."/>
            <person name="Sullivan W."/>
            <person name="Andreopoulos W.B."/>
            <person name="Clum A."/>
            <person name="Lindquist E."/>
            <person name="Daum C."/>
            <person name="Ramamoorthy G.K."/>
            <person name="Gryganskyi A."/>
            <person name="Culley D."/>
            <person name="Magnuson J.K."/>
            <person name="James T.Y."/>
            <person name="O'Malley M.A."/>
            <person name="Stajich J.E."/>
            <person name="Spatafora J.W."/>
            <person name="Visel A."/>
            <person name="Grigoriev I.V."/>
        </authorList>
    </citation>
    <scope>NUCLEOTIDE SEQUENCE [LARGE SCALE GENOMIC DNA]</scope>
    <source>
        <strain evidence="1 2">PL171</strain>
    </source>
</reference>
<name>A0A1Y2HE13_9FUNG</name>
<keyword evidence="1" id="KW-0346">Stress response</keyword>
<organism evidence="1 2">
    <name type="scientific">Catenaria anguillulae PL171</name>
    <dbReference type="NCBI Taxonomy" id="765915"/>
    <lineage>
        <taxon>Eukaryota</taxon>
        <taxon>Fungi</taxon>
        <taxon>Fungi incertae sedis</taxon>
        <taxon>Blastocladiomycota</taxon>
        <taxon>Blastocladiomycetes</taxon>
        <taxon>Blastocladiales</taxon>
        <taxon>Catenariaceae</taxon>
        <taxon>Catenaria</taxon>
    </lineage>
</organism>
<dbReference type="EMBL" id="MCFL01000042">
    <property type="protein sequence ID" value="ORZ32789.1"/>
    <property type="molecule type" value="Genomic_DNA"/>
</dbReference>
<dbReference type="Proteomes" id="UP000193411">
    <property type="component" value="Unassembled WGS sequence"/>
</dbReference>
<dbReference type="OrthoDB" id="2963168at2759"/>
<gene>
    <name evidence="1" type="ORF">BCR44DRAFT_129451</name>
</gene>
<proteinExistence type="predicted"/>
<dbReference type="PANTHER" id="PTHR14187:SF5">
    <property type="entry name" value="HEAT SHOCK 70 KDA PROTEIN 12A"/>
    <property type="match status" value="1"/>
</dbReference>
<dbReference type="PANTHER" id="PTHR14187">
    <property type="entry name" value="ALPHA KINASE/ELONGATION FACTOR 2 KINASE"/>
    <property type="match status" value="1"/>
</dbReference>
<protein>
    <submittedName>
        <fullName evidence="1">Heat shock protein Hsp70-4</fullName>
    </submittedName>
</protein>
<sequence length="222" mass="25220">MKKAIEVNKPINKLLCVGGFSEMTYMKRRIYETFGSRGIDIIFPLNAGGSVVQGALLYGINPDSVSSRRARHSYGIEVVQRFCRSYHGQIPGYQKYLCTVRGVRMIRAFFPLIRIGDELQLNQPMRLKFPAAHAEQTLVKVTLYASGSRTVPMFVDESCKEILTTEFPCSMTPALFTKQLEFAMDLRFTAEAIFMQFYDPTNNWASYQSRAEFNPFAHASGH</sequence>
<comment type="caution">
    <text evidence="1">The sequence shown here is derived from an EMBL/GenBank/DDBJ whole genome shotgun (WGS) entry which is preliminary data.</text>
</comment>